<sequence length="106" mass="12266">MNIKKIYIADDFSDVPYGRYDEDGPDNGQRFRENHLLEALKDYDEVHVYLDGAMGYGSSFLDEAFGGLYRTNGIDKNTIKKKLKIVTDLEFLKESIWDYIADAKKE</sequence>
<dbReference type="EMBL" id="JBIXLL010000011">
    <property type="protein sequence ID" value="MFJ5431018.1"/>
    <property type="molecule type" value="Genomic_DNA"/>
</dbReference>
<evidence type="ECO:0000259" key="1">
    <source>
        <dbReference type="Pfam" id="PF14213"/>
    </source>
</evidence>
<evidence type="ECO:0000313" key="2">
    <source>
        <dbReference type="EMBL" id="MFJ5431018.1"/>
    </source>
</evidence>
<dbReference type="InterPro" id="IPR025474">
    <property type="entry name" value="DUF4325"/>
</dbReference>
<reference evidence="2 3" key="1">
    <citation type="submission" date="2024-10" db="EMBL/GenBank/DDBJ databases">
        <authorList>
            <person name="Lu C.-H."/>
        </authorList>
    </citation>
    <scope>NUCLEOTIDE SEQUENCE [LARGE SCALE GENOMIC DNA]</scope>
    <source>
        <strain evidence="2 3">22ZTDG03-2</strain>
    </source>
</reference>
<accession>A0ABW8GEB5</accession>
<dbReference type="Proteomes" id="UP001617689">
    <property type="component" value="Unassembled WGS sequence"/>
</dbReference>
<dbReference type="RefSeq" id="WP_103184677.1">
    <property type="nucleotide sequence ID" value="NZ_JBIXLL010000011.1"/>
</dbReference>
<evidence type="ECO:0000313" key="3">
    <source>
        <dbReference type="Proteomes" id="UP001617689"/>
    </source>
</evidence>
<name>A0ABW8GEB5_9GAMM</name>
<proteinExistence type="predicted"/>
<organism evidence="2 3">
    <name type="scientific">Pectobacterium actinidiae</name>
    <dbReference type="NCBI Taxonomy" id="1507808"/>
    <lineage>
        <taxon>Bacteria</taxon>
        <taxon>Pseudomonadati</taxon>
        <taxon>Pseudomonadota</taxon>
        <taxon>Gammaproteobacteria</taxon>
        <taxon>Enterobacterales</taxon>
        <taxon>Pectobacteriaceae</taxon>
        <taxon>Pectobacterium</taxon>
    </lineage>
</organism>
<gene>
    <name evidence="2" type="ORF">ACIPUP_17930</name>
</gene>
<feature type="domain" description="DUF4325" evidence="1">
    <location>
        <begin position="27"/>
        <end position="86"/>
    </location>
</feature>
<keyword evidence="3" id="KW-1185">Reference proteome</keyword>
<dbReference type="Pfam" id="PF14213">
    <property type="entry name" value="DUF4325"/>
    <property type="match status" value="1"/>
</dbReference>
<comment type="caution">
    <text evidence="2">The sequence shown here is derived from an EMBL/GenBank/DDBJ whole genome shotgun (WGS) entry which is preliminary data.</text>
</comment>
<protein>
    <submittedName>
        <fullName evidence="2">STAS-like domain-containing protein</fullName>
    </submittedName>
</protein>